<accession>A0A1Z1G747</accession>
<dbReference type="AlphaFoldDB" id="A0A1Z1G747"/>
<dbReference type="InterPro" id="IPR023393">
    <property type="entry name" value="START-like_dom_sf"/>
</dbReference>
<gene>
    <name evidence="1" type="primary">pieC</name>
    <name evidence="1" type="ORF">CSP_7460</name>
</gene>
<proteinExistence type="predicted"/>
<protein>
    <submittedName>
        <fullName evidence="1">Polyketide cyclase/dehydrotase</fullName>
    </submittedName>
</protein>
<dbReference type="EMBL" id="KX098584">
    <property type="protein sequence ID" value="ARV85767.1"/>
    <property type="molecule type" value="Genomic_DNA"/>
</dbReference>
<sequence length="170" mass="19490">MTARWYPIEEADDTLFATASLYHARSVEVPYSAQETWEALTGDGVSSWTKGMKRLTWTSPRPFGVGTTREIEMDGDFTLRERFFRWEEGHRKTFTGVAGTRAIFRHLVEDYVVEPTPYGARFSWRWAAELNRPWSFFGPALDRLSFAPVGRCHIDGLPGYMATQRAAADR</sequence>
<dbReference type="SUPFAM" id="SSF55961">
    <property type="entry name" value="Bet v1-like"/>
    <property type="match status" value="1"/>
</dbReference>
<dbReference type="InterPro" id="IPR019587">
    <property type="entry name" value="Polyketide_cyclase/dehydratase"/>
</dbReference>
<reference evidence="1" key="1">
    <citation type="submission" date="2016-04" db="EMBL/GenBank/DDBJ databases">
        <title>Evolutionary stability of antibiotic protection in a defensive symbiosis.</title>
        <authorList>
            <person name="Engl T."/>
            <person name="Kroiss J."/>
            <person name="Kai M."/>
            <person name="Nechitaylo T."/>
            <person name="Svatos A."/>
            <person name="Kaltenpoth M."/>
        </authorList>
    </citation>
    <scope>NUCLEOTIDE SEQUENCE</scope>
    <source>
        <strain evidence="1">23Af2</strain>
    </source>
</reference>
<organism evidence="1">
    <name type="scientific">Candidatus Streptomyces philanthi bv. triangulum</name>
    <dbReference type="NCBI Taxonomy" id="371632"/>
    <lineage>
        <taxon>Bacteria</taxon>
        <taxon>Bacillati</taxon>
        <taxon>Actinomycetota</taxon>
        <taxon>Actinomycetes</taxon>
        <taxon>Kitasatosporales</taxon>
        <taxon>Streptomycetaceae</taxon>
        <taxon>Streptomyces</taxon>
    </lineage>
</organism>
<dbReference type="Gene3D" id="3.30.530.20">
    <property type="match status" value="1"/>
</dbReference>
<dbReference type="Pfam" id="PF10604">
    <property type="entry name" value="Polyketide_cyc2"/>
    <property type="match status" value="1"/>
</dbReference>
<evidence type="ECO:0000313" key="1">
    <source>
        <dbReference type="EMBL" id="ARV85767.1"/>
    </source>
</evidence>
<name>A0A1Z1G747_9ACTN</name>